<dbReference type="InterPro" id="IPR045272">
    <property type="entry name" value="ANXUR1/2-like"/>
</dbReference>
<evidence type="ECO:0000256" key="9">
    <source>
        <dbReference type="ARBA" id="ARBA00022777"/>
    </source>
</evidence>
<feature type="chain" id="PRO_5021411016" description="non-specific serine/threonine protein kinase" evidence="20">
    <location>
        <begin position="28"/>
        <end position="890"/>
    </location>
</feature>
<dbReference type="PANTHER" id="PTHR34590:SF5">
    <property type="entry name" value="OS04G0586500 PROTEIN"/>
    <property type="match status" value="1"/>
</dbReference>
<protein>
    <recommendedName>
        <fullName evidence="2">non-specific serine/threonine protein kinase</fullName>
        <ecNumber evidence="2">2.7.11.1</ecNumber>
    </recommendedName>
</protein>
<evidence type="ECO:0000256" key="3">
    <source>
        <dbReference type="ARBA" id="ARBA00022475"/>
    </source>
</evidence>
<dbReference type="Proteomes" id="UP000316621">
    <property type="component" value="Chromosome 9"/>
</dbReference>
<gene>
    <name evidence="22" type="ORF">C5167_002135</name>
</gene>
<evidence type="ECO:0000256" key="5">
    <source>
        <dbReference type="ARBA" id="ARBA00022679"/>
    </source>
</evidence>
<dbReference type="Gene3D" id="3.30.200.20">
    <property type="entry name" value="Phosphorylase Kinase, domain 1"/>
    <property type="match status" value="1"/>
</dbReference>
<evidence type="ECO:0000256" key="2">
    <source>
        <dbReference type="ARBA" id="ARBA00012513"/>
    </source>
</evidence>
<feature type="region of interest" description="Disordered" evidence="18">
    <location>
        <begin position="867"/>
        <end position="890"/>
    </location>
</feature>
<comment type="catalytic activity">
    <reaction evidence="15">
        <text>L-threonyl-[protein] + ATP = O-phospho-L-threonyl-[protein] + ADP + H(+)</text>
        <dbReference type="Rhea" id="RHEA:46608"/>
        <dbReference type="Rhea" id="RHEA-COMP:11060"/>
        <dbReference type="Rhea" id="RHEA-COMP:11605"/>
        <dbReference type="ChEBI" id="CHEBI:15378"/>
        <dbReference type="ChEBI" id="CHEBI:30013"/>
        <dbReference type="ChEBI" id="CHEBI:30616"/>
        <dbReference type="ChEBI" id="CHEBI:61977"/>
        <dbReference type="ChEBI" id="CHEBI:456216"/>
        <dbReference type="EC" id="2.7.11.1"/>
    </reaction>
</comment>
<evidence type="ECO:0000256" key="7">
    <source>
        <dbReference type="ARBA" id="ARBA00022729"/>
    </source>
</evidence>
<evidence type="ECO:0000256" key="14">
    <source>
        <dbReference type="ARBA" id="ARBA00023279"/>
    </source>
</evidence>
<keyword evidence="9" id="KW-0418">Kinase</keyword>
<feature type="binding site" evidence="17">
    <location>
        <position position="567"/>
    </location>
    <ligand>
        <name>ATP</name>
        <dbReference type="ChEBI" id="CHEBI:30616"/>
    </ligand>
</feature>
<dbReference type="SMART" id="SM00220">
    <property type="entry name" value="S_TKc"/>
    <property type="match status" value="1"/>
</dbReference>
<evidence type="ECO:0000256" key="10">
    <source>
        <dbReference type="ARBA" id="ARBA00022840"/>
    </source>
</evidence>
<feature type="region of interest" description="Disordered" evidence="18">
    <location>
        <begin position="44"/>
        <end position="70"/>
    </location>
</feature>
<keyword evidence="6 19" id="KW-0812">Transmembrane</keyword>
<comment type="catalytic activity">
    <reaction evidence="16">
        <text>L-seryl-[protein] + ATP = O-phospho-L-seryl-[protein] + ADP + H(+)</text>
        <dbReference type="Rhea" id="RHEA:17989"/>
        <dbReference type="Rhea" id="RHEA-COMP:9863"/>
        <dbReference type="Rhea" id="RHEA-COMP:11604"/>
        <dbReference type="ChEBI" id="CHEBI:15378"/>
        <dbReference type="ChEBI" id="CHEBI:29999"/>
        <dbReference type="ChEBI" id="CHEBI:30616"/>
        <dbReference type="ChEBI" id="CHEBI:83421"/>
        <dbReference type="ChEBI" id="CHEBI:456216"/>
        <dbReference type="EC" id="2.7.11.1"/>
    </reaction>
</comment>
<name>A0A4Y7L154_PAPSO</name>
<keyword evidence="12 19" id="KW-0472">Membrane</keyword>
<dbReference type="InterPro" id="IPR017441">
    <property type="entry name" value="Protein_kinase_ATP_BS"/>
</dbReference>
<dbReference type="Gene3D" id="1.10.510.10">
    <property type="entry name" value="Transferase(Phosphotransferase) domain 1"/>
    <property type="match status" value="1"/>
</dbReference>
<evidence type="ECO:0000313" key="22">
    <source>
        <dbReference type="EMBL" id="RZC77949.1"/>
    </source>
</evidence>
<evidence type="ECO:0000313" key="23">
    <source>
        <dbReference type="Proteomes" id="UP000316621"/>
    </source>
</evidence>
<feature type="domain" description="Protein kinase" evidence="21">
    <location>
        <begin position="538"/>
        <end position="812"/>
    </location>
</feature>
<feature type="transmembrane region" description="Helical" evidence="19">
    <location>
        <begin position="449"/>
        <end position="474"/>
    </location>
</feature>
<evidence type="ECO:0000256" key="8">
    <source>
        <dbReference type="ARBA" id="ARBA00022741"/>
    </source>
</evidence>
<keyword evidence="13" id="KW-0325">Glycoprotein</keyword>
<dbReference type="PANTHER" id="PTHR34590">
    <property type="entry name" value="OS03G0124300 PROTEIN-RELATED"/>
    <property type="match status" value="1"/>
</dbReference>
<dbReference type="FunFam" id="1.10.510.10:FF:000058">
    <property type="entry name" value="Receptor-like protein kinase FERONIA"/>
    <property type="match status" value="1"/>
</dbReference>
<dbReference type="FunFam" id="2.60.120.430:FF:000007">
    <property type="entry name" value="FERONIA receptor-like kinase"/>
    <property type="match status" value="1"/>
</dbReference>
<dbReference type="InterPro" id="IPR001245">
    <property type="entry name" value="Ser-Thr/Tyr_kinase_cat_dom"/>
</dbReference>
<accession>A0A4Y7L154</accession>
<dbReference type="GO" id="GO:0004674">
    <property type="term" value="F:protein serine/threonine kinase activity"/>
    <property type="evidence" value="ECO:0007669"/>
    <property type="project" value="UniProtKB-KW"/>
</dbReference>
<dbReference type="EMBL" id="CM010723">
    <property type="protein sequence ID" value="RZC77949.1"/>
    <property type="molecule type" value="Genomic_DNA"/>
</dbReference>
<dbReference type="FunFam" id="2.60.120.430:FF:000003">
    <property type="entry name" value="FERONIA receptor-like kinase"/>
    <property type="match status" value="1"/>
</dbReference>
<feature type="compositionally biased region" description="Polar residues" evidence="18">
    <location>
        <begin position="879"/>
        <end position="890"/>
    </location>
</feature>
<dbReference type="OrthoDB" id="1903759at2759"/>
<proteinExistence type="predicted"/>
<evidence type="ECO:0000256" key="11">
    <source>
        <dbReference type="ARBA" id="ARBA00022989"/>
    </source>
</evidence>
<comment type="subcellular location">
    <subcellularLocation>
        <location evidence="1">Cell membrane</location>
        <topology evidence="1">Single-pass type I membrane protein</topology>
    </subcellularLocation>
</comment>
<dbReference type="GO" id="GO:0005524">
    <property type="term" value="F:ATP binding"/>
    <property type="evidence" value="ECO:0007669"/>
    <property type="project" value="UniProtKB-UniRule"/>
</dbReference>
<keyword evidence="3" id="KW-1003">Cell membrane</keyword>
<keyword evidence="11 19" id="KW-1133">Transmembrane helix</keyword>
<evidence type="ECO:0000256" key="16">
    <source>
        <dbReference type="ARBA" id="ARBA00048679"/>
    </source>
</evidence>
<dbReference type="Pfam" id="PF07714">
    <property type="entry name" value="PK_Tyr_Ser-Thr"/>
    <property type="match status" value="1"/>
</dbReference>
<dbReference type="InterPro" id="IPR011009">
    <property type="entry name" value="Kinase-like_dom_sf"/>
</dbReference>
<dbReference type="InterPro" id="IPR008271">
    <property type="entry name" value="Ser/Thr_kinase_AS"/>
</dbReference>
<dbReference type="PROSITE" id="PS50011">
    <property type="entry name" value="PROTEIN_KINASE_DOM"/>
    <property type="match status" value="1"/>
</dbReference>
<feature type="compositionally biased region" description="Basic and acidic residues" evidence="18">
    <location>
        <begin position="52"/>
        <end position="61"/>
    </location>
</feature>
<evidence type="ECO:0000259" key="21">
    <source>
        <dbReference type="PROSITE" id="PS50011"/>
    </source>
</evidence>
<evidence type="ECO:0000256" key="17">
    <source>
        <dbReference type="PROSITE-ProRule" id="PRU10141"/>
    </source>
</evidence>
<dbReference type="FunFam" id="3.30.200.20:FF:000645">
    <property type="entry name" value="Receptor-like protein kinase FERONIA"/>
    <property type="match status" value="1"/>
</dbReference>
<dbReference type="AlphaFoldDB" id="A0A4Y7L154"/>
<reference evidence="22 23" key="1">
    <citation type="journal article" date="2018" name="Science">
        <title>The opium poppy genome and morphinan production.</title>
        <authorList>
            <person name="Guo L."/>
            <person name="Winzer T."/>
            <person name="Yang X."/>
            <person name="Li Y."/>
            <person name="Ning Z."/>
            <person name="He Z."/>
            <person name="Teodor R."/>
            <person name="Lu Y."/>
            <person name="Bowser T.A."/>
            <person name="Graham I.A."/>
            <person name="Ye K."/>
        </authorList>
    </citation>
    <scope>NUCLEOTIDE SEQUENCE [LARGE SCALE GENOMIC DNA]</scope>
    <source>
        <strain evidence="23">cv. HN1</strain>
        <tissue evidence="22">Leaves</tissue>
    </source>
</reference>
<dbReference type="InterPro" id="IPR024788">
    <property type="entry name" value="Malectin-like_Carb-bd_dom"/>
</dbReference>
<evidence type="ECO:0000256" key="13">
    <source>
        <dbReference type="ARBA" id="ARBA00023180"/>
    </source>
</evidence>
<keyword evidence="4" id="KW-0723">Serine/threonine-protein kinase</keyword>
<keyword evidence="5" id="KW-0808">Transferase</keyword>
<evidence type="ECO:0000256" key="1">
    <source>
        <dbReference type="ARBA" id="ARBA00004251"/>
    </source>
</evidence>
<evidence type="ECO:0000256" key="6">
    <source>
        <dbReference type="ARBA" id="ARBA00022692"/>
    </source>
</evidence>
<dbReference type="OMA" id="DSPYIFA"/>
<sequence length="890" mass="97614">MRNPNKNQILSIFISLFLSGLIHQISGADNSTYVAPDNNLLNCGSPSETTDTDGRKWEGDNSKFAPSEKNTLTSRASFQDPSVAEVPYMTARIFTSNFTYSIPVGSGRKTVRLHFYPASYADRNASDAIFAVSSGGYTLLKNFSVSQTAEALNYAFIVKEFIINVDSGRVNITFTPSSSYNNSYAFVNGIEVISMPDIYSTDQAQIVGQDAGIFKIIDNTTALENVVRLNVGGNQISPVQDTGLFRSWSDDSPYIFAAQLGVTDAANSTSMKIKYDPSVRPYAAPESIYLTARTMGPSPDINKNYNLTWVFAVDTGFFYLVRLHFCEFQSAITKINQRVFQILLNNQTAQEEADVIIWTGDKGNGIAVYKDYVVNVPKGVGQQDLWLELHPAIRSKPEYYDAILNGLEIFKLSDPSNGNLAGPNPIPAPVQVKIDPSSPSNSGKSKSQAGIIAGGVIGGVAAMCLLCFVVFVVFRRRKHGDSGASDGPPGWLPLSLYGNSHTASSGKTNTTGSYASSLPSNLCRHFSFAEIKAATKNFDDALILGVGGFGKVYRGEIDGGTTKVAIKRGNPLSDQGVHEFQTEIEMLSKLRHRHLVSLIGYCEENSEMILVYDYMAHGTLREHLYKTQNAPLSWKQRLEICIGAARGLHYLHTGAKHTIIHRDVKTTNILLDEKWVAKVSDFGLSKTGPSLDHTHVSTVVKGSFGYLDPEYFRRQQLTEKSDVYSFGVVLFEVLCARPALNPSLAKEQVSLAEWALHCQKKGILDQLTDPYLKGKIAPECFKKFAETAEKCVNDQGTERPAMGDVLWNLEFALQLQESMEESGGIIGDMDDEETPFTKYEKKKDSDAFDGNITDSSSGITMSIGRSITSEDSDGLTPSAVFSQIMNPKGR</sequence>
<evidence type="ECO:0000256" key="20">
    <source>
        <dbReference type="SAM" id="SignalP"/>
    </source>
</evidence>
<dbReference type="EC" id="2.7.11.1" evidence="2"/>
<dbReference type="Pfam" id="PF12819">
    <property type="entry name" value="Malectin_like"/>
    <property type="match status" value="1"/>
</dbReference>
<evidence type="ECO:0000256" key="15">
    <source>
        <dbReference type="ARBA" id="ARBA00047899"/>
    </source>
</evidence>
<keyword evidence="23" id="KW-1185">Reference proteome</keyword>
<keyword evidence="14" id="KW-0278">Fertilization</keyword>
<dbReference type="GO" id="GO:0004714">
    <property type="term" value="F:transmembrane receptor protein tyrosine kinase activity"/>
    <property type="evidence" value="ECO:0007669"/>
    <property type="project" value="InterPro"/>
</dbReference>
<dbReference type="Gramene" id="RZC77949">
    <property type="protein sequence ID" value="RZC77949"/>
    <property type="gene ID" value="C5167_002135"/>
</dbReference>
<dbReference type="Gene3D" id="2.60.120.430">
    <property type="entry name" value="Galactose-binding lectin"/>
    <property type="match status" value="2"/>
</dbReference>
<dbReference type="PROSITE" id="PS00108">
    <property type="entry name" value="PROTEIN_KINASE_ST"/>
    <property type="match status" value="1"/>
</dbReference>
<feature type="compositionally biased region" description="Low complexity" evidence="18">
    <location>
        <begin position="436"/>
        <end position="446"/>
    </location>
</feature>
<evidence type="ECO:0000256" key="18">
    <source>
        <dbReference type="SAM" id="MobiDB-lite"/>
    </source>
</evidence>
<feature type="signal peptide" evidence="20">
    <location>
        <begin position="1"/>
        <end position="27"/>
    </location>
</feature>
<dbReference type="CDD" id="cd14066">
    <property type="entry name" value="STKc_IRAK"/>
    <property type="match status" value="1"/>
</dbReference>
<keyword evidence="8 17" id="KW-0547">Nucleotide-binding</keyword>
<organism evidence="22 23">
    <name type="scientific">Papaver somniferum</name>
    <name type="common">Opium poppy</name>
    <dbReference type="NCBI Taxonomy" id="3469"/>
    <lineage>
        <taxon>Eukaryota</taxon>
        <taxon>Viridiplantae</taxon>
        <taxon>Streptophyta</taxon>
        <taxon>Embryophyta</taxon>
        <taxon>Tracheophyta</taxon>
        <taxon>Spermatophyta</taxon>
        <taxon>Magnoliopsida</taxon>
        <taxon>Ranunculales</taxon>
        <taxon>Papaveraceae</taxon>
        <taxon>Papaveroideae</taxon>
        <taxon>Papaver</taxon>
    </lineage>
</organism>
<feature type="region of interest" description="Disordered" evidence="18">
    <location>
        <begin position="421"/>
        <end position="446"/>
    </location>
</feature>
<dbReference type="PROSITE" id="PS00107">
    <property type="entry name" value="PROTEIN_KINASE_ATP"/>
    <property type="match status" value="1"/>
</dbReference>
<dbReference type="SUPFAM" id="SSF56112">
    <property type="entry name" value="Protein kinase-like (PK-like)"/>
    <property type="match status" value="1"/>
</dbReference>
<evidence type="ECO:0000256" key="12">
    <source>
        <dbReference type="ARBA" id="ARBA00023136"/>
    </source>
</evidence>
<keyword evidence="7 20" id="KW-0732">Signal</keyword>
<keyword evidence="10 17" id="KW-0067">ATP-binding</keyword>
<evidence type="ECO:0000256" key="4">
    <source>
        <dbReference type="ARBA" id="ARBA00022527"/>
    </source>
</evidence>
<dbReference type="GO" id="GO:0005886">
    <property type="term" value="C:plasma membrane"/>
    <property type="evidence" value="ECO:0007669"/>
    <property type="project" value="UniProtKB-SubCell"/>
</dbReference>
<evidence type="ECO:0000256" key="19">
    <source>
        <dbReference type="SAM" id="Phobius"/>
    </source>
</evidence>
<dbReference type="InterPro" id="IPR000719">
    <property type="entry name" value="Prot_kinase_dom"/>
</dbReference>